<dbReference type="STRING" id="675864.SAMN04489747_0655"/>
<evidence type="ECO:0000313" key="1">
    <source>
        <dbReference type="EMBL" id="SDD30147.1"/>
    </source>
</evidence>
<organism evidence="1 2">
    <name type="scientific">Auraticoccus monumenti</name>
    <dbReference type="NCBI Taxonomy" id="675864"/>
    <lineage>
        <taxon>Bacteria</taxon>
        <taxon>Bacillati</taxon>
        <taxon>Actinomycetota</taxon>
        <taxon>Actinomycetes</taxon>
        <taxon>Propionibacteriales</taxon>
        <taxon>Propionibacteriaceae</taxon>
        <taxon>Auraticoccus</taxon>
    </lineage>
</organism>
<dbReference type="EMBL" id="LT629688">
    <property type="protein sequence ID" value="SDD30147.1"/>
    <property type="molecule type" value="Genomic_DNA"/>
</dbReference>
<gene>
    <name evidence="1" type="ORF">SAMN04489747_0655</name>
</gene>
<dbReference type="Proteomes" id="UP000198546">
    <property type="component" value="Chromosome i"/>
</dbReference>
<sequence length="45" mass="5047">MVLLDQRSGLTLKINRGLVARFVTGSWRANRSGPLASLPARRVRR</sequence>
<dbReference type="AlphaFoldDB" id="A0A1G6TP37"/>
<name>A0A1G6TP37_9ACTN</name>
<keyword evidence="2" id="KW-1185">Reference proteome</keyword>
<accession>A0A1G6TP37</accession>
<evidence type="ECO:0000313" key="2">
    <source>
        <dbReference type="Proteomes" id="UP000198546"/>
    </source>
</evidence>
<proteinExistence type="predicted"/>
<reference evidence="1 2" key="1">
    <citation type="submission" date="2016-10" db="EMBL/GenBank/DDBJ databases">
        <authorList>
            <person name="de Groot N.N."/>
        </authorList>
    </citation>
    <scope>NUCLEOTIDE SEQUENCE [LARGE SCALE GENOMIC DNA]</scope>
    <source>
        <strain evidence="1 2">MON 2.2</strain>
    </source>
</reference>
<protein>
    <submittedName>
        <fullName evidence="1">Uncharacterized protein</fullName>
    </submittedName>
</protein>